<dbReference type="AlphaFoldDB" id="A0A8R2JW49"/>
<dbReference type="EnsemblMetazoa" id="XM_029491827.1">
    <property type="protein sequence ID" value="XP_029347687.1"/>
    <property type="gene ID" value="LOC100569144"/>
</dbReference>
<protein>
    <submittedName>
        <fullName evidence="1">Uncharacterized protein</fullName>
    </submittedName>
</protein>
<keyword evidence="2" id="KW-1185">Reference proteome</keyword>
<dbReference type="RefSeq" id="XP_029347687.1">
    <property type="nucleotide sequence ID" value="XM_029491827.1"/>
</dbReference>
<evidence type="ECO:0000313" key="2">
    <source>
        <dbReference type="Proteomes" id="UP000007819"/>
    </source>
</evidence>
<dbReference type="Proteomes" id="UP000007819">
    <property type="component" value="Chromosome A3"/>
</dbReference>
<evidence type="ECO:0000313" key="1">
    <source>
        <dbReference type="EnsemblMetazoa" id="XP_029347687.1"/>
    </source>
</evidence>
<reference evidence="1" key="2">
    <citation type="submission" date="2022-06" db="UniProtKB">
        <authorList>
            <consortium name="EnsemblMetazoa"/>
        </authorList>
    </citation>
    <scope>IDENTIFICATION</scope>
</reference>
<reference evidence="2" key="1">
    <citation type="submission" date="2010-06" db="EMBL/GenBank/DDBJ databases">
        <authorList>
            <person name="Jiang H."/>
            <person name="Abraham K."/>
            <person name="Ali S."/>
            <person name="Alsbrooks S.L."/>
            <person name="Anim B.N."/>
            <person name="Anosike U.S."/>
            <person name="Attaway T."/>
            <person name="Bandaranaike D.P."/>
            <person name="Battles P.K."/>
            <person name="Bell S.N."/>
            <person name="Bell A.V."/>
            <person name="Beltran B."/>
            <person name="Bickham C."/>
            <person name="Bustamante Y."/>
            <person name="Caleb T."/>
            <person name="Canada A."/>
            <person name="Cardenas V."/>
            <person name="Carter K."/>
            <person name="Chacko J."/>
            <person name="Chandrabose M.N."/>
            <person name="Chavez D."/>
            <person name="Chavez A."/>
            <person name="Chen L."/>
            <person name="Chu H.-S."/>
            <person name="Claassen K.J."/>
            <person name="Cockrell R."/>
            <person name="Collins M."/>
            <person name="Cooper J.A."/>
            <person name="Cree A."/>
            <person name="Curry S.M."/>
            <person name="Da Y."/>
            <person name="Dao M.D."/>
            <person name="Das B."/>
            <person name="Davila M.-L."/>
            <person name="Davy-Carroll L."/>
            <person name="Denson S."/>
            <person name="Dinh H."/>
            <person name="Ebong V.E."/>
            <person name="Edwards J.R."/>
            <person name="Egan A."/>
            <person name="El-Daye J."/>
            <person name="Escobedo L."/>
            <person name="Fernandez S."/>
            <person name="Fernando P.R."/>
            <person name="Flagg N."/>
            <person name="Forbes L.D."/>
            <person name="Fowler R.G."/>
            <person name="Fu Q."/>
            <person name="Gabisi R.A."/>
            <person name="Ganer J."/>
            <person name="Garbino Pronczuk A."/>
            <person name="Garcia R.M."/>
            <person name="Garner T."/>
            <person name="Garrett T.E."/>
            <person name="Gonzalez D.A."/>
            <person name="Hamid H."/>
            <person name="Hawkins E.S."/>
            <person name="Hirani K."/>
            <person name="Hogues M.E."/>
            <person name="Hollins B."/>
            <person name="Hsiao C.-H."/>
            <person name="Jabil R."/>
            <person name="James M.L."/>
            <person name="Jhangiani S.N."/>
            <person name="Johnson B."/>
            <person name="Johnson Q."/>
            <person name="Joshi V."/>
            <person name="Kalu J.B."/>
            <person name="Kam C."/>
            <person name="Kashfia A."/>
            <person name="Keebler J."/>
            <person name="Kisamo H."/>
            <person name="Kovar C.L."/>
            <person name="Lago L.A."/>
            <person name="Lai C.-Y."/>
            <person name="Laidlaw J."/>
            <person name="Lara F."/>
            <person name="Le T.-K."/>
            <person name="Lee S.L."/>
            <person name="Legall F.H."/>
            <person name="Lemon S.J."/>
            <person name="Lewis L.R."/>
            <person name="Li B."/>
            <person name="Liu Y."/>
            <person name="Liu Y.-S."/>
            <person name="Lopez J."/>
            <person name="Lozado R.J."/>
            <person name="Lu J."/>
            <person name="Madu R.C."/>
            <person name="Maheshwari M."/>
            <person name="Maheshwari R."/>
            <person name="Malloy K."/>
            <person name="Martinez E."/>
            <person name="Mathew T."/>
            <person name="Mercado I.C."/>
            <person name="Mercado C."/>
            <person name="Meyer B."/>
            <person name="Montgomery K."/>
            <person name="Morgan M.B."/>
            <person name="Munidasa M."/>
            <person name="Nazareth L.V."/>
            <person name="Nelson J."/>
            <person name="Ng B.M."/>
            <person name="Nguyen N.B."/>
            <person name="Nguyen P.Q."/>
            <person name="Nguyen T."/>
            <person name="Obregon M."/>
            <person name="Okwuonu G.O."/>
            <person name="Onwere C.G."/>
            <person name="Orozco G."/>
            <person name="Parra A."/>
            <person name="Patel S."/>
            <person name="Patil S."/>
            <person name="Perez A."/>
            <person name="Perez Y."/>
            <person name="Pham C."/>
            <person name="Primus E.L."/>
            <person name="Pu L.-L."/>
            <person name="Puazo M."/>
            <person name="Qin X."/>
            <person name="Quiroz J.B."/>
            <person name="Reese J."/>
            <person name="Richards S."/>
            <person name="Rives C.M."/>
            <person name="Robberts R."/>
            <person name="Ruiz S.J."/>
            <person name="Ruiz M.J."/>
            <person name="Santibanez J."/>
            <person name="Schneider B.W."/>
            <person name="Sisson I."/>
            <person name="Smith M."/>
            <person name="Sodergren E."/>
            <person name="Song X.-Z."/>
            <person name="Song B.B."/>
            <person name="Summersgill H."/>
            <person name="Thelus R."/>
            <person name="Thornton R.D."/>
            <person name="Trejos Z.Y."/>
            <person name="Usmani K."/>
            <person name="Vattathil S."/>
            <person name="Villasana D."/>
            <person name="Walker D.L."/>
            <person name="Wang S."/>
            <person name="Wang K."/>
            <person name="White C.S."/>
            <person name="Williams A.C."/>
            <person name="Williamson J."/>
            <person name="Wilson K."/>
            <person name="Woghiren I.O."/>
            <person name="Woodworth J.R."/>
            <person name="Worley K.C."/>
            <person name="Wright R.A."/>
            <person name="Wu W."/>
            <person name="Young L."/>
            <person name="Zhang L."/>
            <person name="Zhang J."/>
            <person name="Zhu Y."/>
            <person name="Muzny D.M."/>
            <person name="Weinstock G."/>
            <person name="Gibbs R.A."/>
        </authorList>
    </citation>
    <scope>NUCLEOTIDE SEQUENCE [LARGE SCALE GENOMIC DNA]</scope>
    <source>
        <strain evidence="2">LSR1</strain>
    </source>
</reference>
<proteinExistence type="predicted"/>
<name>A0A8R2JW49_ACYPI</name>
<accession>A0A8R2JW49</accession>
<dbReference type="OrthoDB" id="10258141at2759"/>
<dbReference type="GeneID" id="100569144"/>
<dbReference type="KEGG" id="api:100569144"/>
<sequence>MEPTPAESPKSKNFIVLSGILEEIVSCRSRDAITQEYLMECIIQISMDHGGNSLEPPLED</sequence>
<organism evidence="1 2">
    <name type="scientific">Acyrthosiphon pisum</name>
    <name type="common">Pea aphid</name>
    <dbReference type="NCBI Taxonomy" id="7029"/>
    <lineage>
        <taxon>Eukaryota</taxon>
        <taxon>Metazoa</taxon>
        <taxon>Ecdysozoa</taxon>
        <taxon>Arthropoda</taxon>
        <taxon>Hexapoda</taxon>
        <taxon>Insecta</taxon>
        <taxon>Pterygota</taxon>
        <taxon>Neoptera</taxon>
        <taxon>Paraneoptera</taxon>
        <taxon>Hemiptera</taxon>
        <taxon>Sternorrhyncha</taxon>
        <taxon>Aphidomorpha</taxon>
        <taxon>Aphidoidea</taxon>
        <taxon>Aphididae</taxon>
        <taxon>Macrosiphini</taxon>
        <taxon>Acyrthosiphon</taxon>
    </lineage>
</organism>